<evidence type="ECO:0000313" key="4">
    <source>
        <dbReference type="Proteomes" id="UP000663193"/>
    </source>
</evidence>
<accession>A0A7U2FD35</accession>
<proteinExistence type="predicted"/>
<protein>
    <submittedName>
        <fullName evidence="3">Uncharacterized protein</fullName>
    </submittedName>
</protein>
<keyword evidence="2" id="KW-0812">Transmembrane</keyword>
<keyword evidence="4" id="KW-1185">Reference proteome</keyword>
<name>A0A7U2FD35_PHANO</name>
<feature type="transmembrane region" description="Helical" evidence="2">
    <location>
        <begin position="59"/>
        <end position="80"/>
    </location>
</feature>
<feature type="compositionally biased region" description="Basic and acidic residues" evidence="1">
    <location>
        <begin position="14"/>
        <end position="23"/>
    </location>
</feature>
<dbReference type="EMBL" id="CP069035">
    <property type="protein sequence ID" value="QRD02064.1"/>
    <property type="molecule type" value="Genomic_DNA"/>
</dbReference>
<reference evidence="4" key="1">
    <citation type="journal article" date="2021" name="BMC Genomics">
        <title>Chromosome-level genome assembly and manually-curated proteome of model necrotroph Parastagonospora nodorum Sn15 reveals a genome-wide trove of candidate effector homologs, and redundancy of virulence-related functions within an accessory chromosome.</title>
        <authorList>
            <person name="Bertazzoni S."/>
            <person name="Jones D.A.B."/>
            <person name="Phan H.T."/>
            <person name="Tan K.-C."/>
            <person name="Hane J.K."/>
        </authorList>
    </citation>
    <scope>NUCLEOTIDE SEQUENCE [LARGE SCALE GENOMIC DNA]</scope>
    <source>
        <strain evidence="4">SN15 / ATCC MYA-4574 / FGSC 10173)</strain>
    </source>
</reference>
<sequence length="88" mass="9855">YSNSHPTTRIMPRNGRDQHRESHAQNTNEFETKDREPAVSSATTITDPQQSGLPHVTKLVIGFVSGVLCSLLLTKVWGYISCMEAKRK</sequence>
<feature type="non-terminal residue" evidence="3">
    <location>
        <position position="1"/>
    </location>
</feature>
<dbReference type="VEuPathDB" id="FungiDB:JI435_050380"/>
<evidence type="ECO:0000313" key="3">
    <source>
        <dbReference type="EMBL" id="QRD02064.1"/>
    </source>
</evidence>
<evidence type="ECO:0000256" key="2">
    <source>
        <dbReference type="SAM" id="Phobius"/>
    </source>
</evidence>
<keyword evidence="2" id="KW-0472">Membrane</keyword>
<gene>
    <name evidence="3" type="ORF">JI435_050380</name>
</gene>
<dbReference type="AlphaFoldDB" id="A0A7U2FD35"/>
<dbReference type="Proteomes" id="UP000663193">
    <property type="component" value="Chromosome 13"/>
</dbReference>
<evidence type="ECO:0000256" key="1">
    <source>
        <dbReference type="SAM" id="MobiDB-lite"/>
    </source>
</evidence>
<feature type="region of interest" description="Disordered" evidence="1">
    <location>
        <begin position="1"/>
        <end position="51"/>
    </location>
</feature>
<keyword evidence="2" id="KW-1133">Transmembrane helix</keyword>
<organism evidence="3 4">
    <name type="scientific">Phaeosphaeria nodorum (strain SN15 / ATCC MYA-4574 / FGSC 10173)</name>
    <name type="common">Glume blotch fungus</name>
    <name type="synonym">Parastagonospora nodorum</name>
    <dbReference type="NCBI Taxonomy" id="321614"/>
    <lineage>
        <taxon>Eukaryota</taxon>
        <taxon>Fungi</taxon>
        <taxon>Dikarya</taxon>
        <taxon>Ascomycota</taxon>
        <taxon>Pezizomycotina</taxon>
        <taxon>Dothideomycetes</taxon>
        <taxon>Pleosporomycetidae</taxon>
        <taxon>Pleosporales</taxon>
        <taxon>Pleosporineae</taxon>
        <taxon>Phaeosphaeriaceae</taxon>
        <taxon>Parastagonospora</taxon>
    </lineage>
</organism>
<feature type="compositionally biased region" description="Polar residues" evidence="1">
    <location>
        <begin position="40"/>
        <end position="51"/>
    </location>
</feature>